<evidence type="ECO:0000259" key="3">
    <source>
        <dbReference type="Pfam" id="PF25023"/>
    </source>
</evidence>
<dbReference type="InterPro" id="IPR022385">
    <property type="entry name" value="Rhs_assc_core"/>
</dbReference>
<dbReference type="Proteomes" id="UP001148203">
    <property type="component" value="Unassembled WGS sequence"/>
</dbReference>
<dbReference type="InterPro" id="IPR050708">
    <property type="entry name" value="T6SS_VgrG/RHS"/>
</dbReference>
<dbReference type="EMBL" id="JAMDGY010000029">
    <property type="protein sequence ID" value="MDD0991502.1"/>
    <property type="molecule type" value="Genomic_DNA"/>
</dbReference>
<accession>A0ABT5NTJ9</accession>
<keyword evidence="2" id="KW-0812">Transmembrane</keyword>
<feature type="transmembrane region" description="Helical" evidence="2">
    <location>
        <begin position="1278"/>
        <end position="1297"/>
    </location>
</feature>
<dbReference type="Gene3D" id="2.180.10.10">
    <property type="entry name" value="RHS repeat-associated core"/>
    <property type="match status" value="2"/>
</dbReference>
<dbReference type="InterPro" id="IPR006530">
    <property type="entry name" value="YD"/>
</dbReference>
<dbReference type="NCBIfam" id="TIGR01643">
    <property type="entry name" value="YD_repeat_2x"/>
    <property type="match status" value="1"/>
</dbReference>
<proteinExistence type="predicted"/>
<evidence type="ECO:0000256" key="1">
    <source>
        <dbReference type="ARBA" id="ARBA00022737"/>
    </source>
</evidence>
<dbReference type="RefSeq" id="WP_273910725.1">
    <property type="nucleotide sequence ID" value="NZ_JAMDGX010000033.1"/>
</dbReference>
<reference evidence="4 5" key="1">
    <citation type="submission" date="2022-05" db="EMBL/GenBank/DDBJ databases">
        <title>Novel Pseudomonas spp. Isolated from a Rainbow Trout Aquaculture Facility.</title>
        <authorList>
            <person name="Testerman T."/>
            <person name="Graf J."/>
        </authorList>
    </citation>
    <scope>NUCLEOTIDE SEQUENCE [LARGE SCALE GENOMIC DNA]</scope>
    <source>
        <strain evidence="4 5">ID681</strain>
    </source>
</reference>
<dbReference type="NCBIfam" id="TIGR03696">
    <property type="entry name" value="Rhs_assc_core"/>
    <property type="match status" value="1"/>
</dbReference>
<sequence>MRSPQGHSVTLHYEPFNVTSPLLSQILAADGFTQLLSVKRNNGVLKLTLLPDSPAQASFTLSILNGVTSSIVLPTDDQASWRFEYLTKEGMTCLSTVRSPTGSREVITYDTSHRFPSSRPGAQGLPRVASHTLHPGFDQPPLQTRYKYDNTERNFLGHGSGLVWSDDGLDNLYQITNDYTYETTEMLWDPLFEQAKRTTRRVYNRFHLMVLEELSQRDPDPEKGYARLETCTTYHLEKGLTFKDQPPYCQLPATITQTWYYSEVVAPQHQQTTTILYDVFGNLVKKVNANGVVETQEWYSAAGEGGACPADPEGFVRSLKRKTVFPAAATIGEQAPVLQSDYRYAAQQGLGGVGTWLALQDETLNQLLENGTRMELSRETHQYFDTPQDPLCHGMLHRIEKSFHGDASTRNSTELSYQIKTNDRVHLNTKVLQTLSTLTGNDGSCKTTIQENELLTGRSVFNDDGDGNVMLITYDRMGRVTRETVAPDTPYEARKTYEYWLTNGLQGQQAMQQITDVNGVQTRTWMDGLNRIISVERQDADALGGSVNAFRKTSLATYNSFGQLAAHTDIDWDGGQDIPLTSTFAYDTWGEQCKTIGPDGVAQLSVKDPTRLTECSWTESADTPARVVGMSRTTFNLFDKEDKIEQLDAQGKTVATRVLRYDGLGNCVEQMDEQGNVTRFKFDPFSRLHRSTLPNGEVVSLTYATHSSDALPIAVSAGLSEQDQHEIGTQAFDGLWRRTQVTSGKRLQQFEYHGGQPHVRKLTTASGKEITYEYTLGLVDTPVGSQAPDEQSSFNYDAANALLKVSNNTQGHHAFEYNKSGQLVSERWQDAAVATHWQTTYTQTLAGRPLTRLDSNGLLITYRYDELARVKSMTQGLLVAAFEYDSFGRTNVMTTCNQHTNISLRTALEFDDHGREIQRTQTLLRTALGFDDHGREIQRTQALSGQPEHSISQTWREDGKLASRHLQVAGSTALLECFVYDARGRLEAYTCEGSERPKDRYGNAIAQQMFTFDVLDNITYMYTEFADNSTDDAFFSYAVYDPCQLVNVTHNHPTYPAQVELEYDSDGNLRKDEHGQRLHYDSQSRLLKVTDAAGKIVSSYRYDAHNHLLGVKHGQDKEALRFYQGDRLSRIEQGNDKTHFLYHGSQPLGQQTQGDADKTLLLITDSKNSVLAESSENTLRRAVHGAYGEQALGEALSCPLGFNGEVRDELSGWYLLGRGYRAYNPSLMRFHSPDSLSPFGAGGLNPYMYCLGDPINFVDPTGHRAESAMYGRKEPNRVWSIIALTIAAVLTAAAAIAFPPTGFASGALFVGFGAFDVVGIARTSMDIHRAKHADTMAERLEAGRRSSTDSYMTLGFSLLPFVPSVFRAAKGAVGNFGGVRNF</sequence>
<organism evidence="4 5">
    <name type="scientific">Pseudomonas fontis</name>
    <dbReference type="NCBI Taxonomy" id="2942633"/>
    <lineage>
        <taxon>Bacteria</taxon>
        <taxon>Pseudomonadati</taxon>
        <taxon>Pseudomonadota</taxon>
        <taxon>Gammaproteobacteria</taxon>
        <taxon>Pseudomonadales</taxon>
        <taxon>Pseudomonadaceae</taxon>
        <taxon>Pseudomonas</taxon>
    </lineage>
</organism>
<feature type="domain" description="Teneurin-like YD-shell" evidence="3">
    <location>
        <begin position="949"/>
        <end position="1234"/>
    </location>
</feature>
<feature type="non-terminal residue" evidence="4">
    <location>
        <position position="1382"/>
    </location>
</feature>
<dbReference type="InterPro" id="IPR056823">
    <property type="entry name" value="TEN-like_YD-shell"/>
</dbReference>
<name>A0ABT5NTJ9_9PSED</name>
<keyword evidence="2" id="KW-1133">Transmembrane helix</keyword>
<protein>
    <submittedName>
        <fullName evidence="4">Sugar-binding protein</fullName>
    </submittedName>
</protein>
<feature type="transmembrane region" description="Helical" evidence="2">
    <location>
        <begin position="1303"/>
        <end position="1321"/>
    </location>
</feature>
<dbReference type="PANTHER" id="PTHR32305">
    <property type="match status" value="1"/>
</dbReference>
<evidence type="ECO:0000313" key="4">
    <source>
        <dbReference type="EMBL" id="MDD0991502.1"/>
    </source>
</evidence>
<dbReference type="Pfam" id="PF05593">
    <property type="entry name" value="RHS_repeat"/>
    <property type="match status" value="1"/>
</dbReference>
<evidence type="ECO:0000313" key="5">
    <source>
        <dbReference type="Proteomes" id="UP001148203"/>
    </source>
</evidence>
<dbReference type="Pfam" id="PF25023">
    <property type="entry name" value="TEN_YD-shell"/>
    <property type="match status" value="1"/>
</dbReference>
<dbReference type="SUPFAM" id="SSF56399">
    <property type="entry name" value="ADP-ribosylation"/>
    <property type="match status" value="1"/>
</dbReference>
<dbReference type="PANTHER" id="PTHR32305:SF15">
    <property type="entry name" value="PROTEIN RHSA-RELATED"/>
    <property type="match status" value="1"/>
</dbReference>
<dbReference type="InterPro" id="IPR031325">
    <property type="entry name" value="RHS_repeat"/>
</dbReference>
<keyword evidence="5" id="KW-1185">Reference proteome</keyword>
<keyword evidence="1" id="KW-0677">Repeat</keyword>
<evidence type="ECO:0000256" key="2">
    <source>
        <dbReference type="SAM" id="Phobius"/>
    </source>
</evidence>
<gene>
    <name evidence="4" type="ORF">M5G11_13230</name>
</gene>
<comment type="caution">
    <text evidence="4">The sequence shown here is derived from an EMBL/GenBank/DDBJ whole genome shotgun (WGS) entry which is preliminary data.</text>
</comment>
<keyword evidence="2" id="KW-0472">Membrane</keyword>